<dbReference type="Pfam" id="PF25133">
    <property type="entry name" value="TYW2_N_2"/>
    <property type="match status" value="1"/>
</dbReference>
<dbReference type="EMBL" id="CP002069">
    <property type="protein sequence ID" value="ADI74458.1"/>
    <property type="molecule type" value="Genomic_DNA"/>
</dbReference>
<evidence type="ECO:0000259" key="6">
    <source>
        <dbReference type="PROSITE" id="PS51684"/>
    </source>
</evidence>
<evidence type="ECO:0000256" key="4">
    <source>
        <dbReference type="ARBA" id="ARBA00022694"/>
    </source>
</evidence>
<feature type="binding site" evidence="5">
    <location>
        <position position="171"/>
    </location>
    <ligand>
        <name>S-adenosyl-L-methionine</name>
        <dbReference type="ChEBI" id="CHEBI:59789"/>
    </ligand>
</feature>
<evidence type="ECO:0000256" key="1">
    <source>
        <dbReference type="ARBA" id="ARBA00022603"/>
    </source>
</evidence>
<dbReference type="GO" id="GO:0005737">
    <property type="term" value="C:cytoplasm"/>
    <property type="evidence" value="ECO:0007669"/>
    <property type="project" value="UniProtKB-SubCell"/>
</dbReference>
<comment type="subcellular location">
    <subcellularLocation>
        <location evidence="5">Cytoplasm</location>
    </subcellularLocation>
</comment>
<dbReference type="GO" id="GO:0030488">
    <property type="term" value="P:tRNA methylation"/>
    <property type="evidence" value="ECO:0007669"/>
    <property type="project" value="TreeGrafter"/>
</dbReference>
<reference evidence="7 8" key="1">
    <citation type="submission" date="2010-06" db="EMBL/GenBank/DDBJ databases">
        <title>Complete sequence chromosome of Methanohalobium evestigatum Z-7303.</title>
        <authorList>
            <consortium name="US DOE Joint Genome Institute"/>
            <person name="Lucas S."/>
            <person name="Copeland A."/>
            <person name="Lapidus A."/>
            <person name="Cheng J.-F."/>
            <person name="Bruce D."/>
            <person name="Goodwin L."/>
            <person name="Pitluck S."/>
            <person name="Saunders E."/>
            <person name="Detter J.C."/>
            <person name="Han C."/>
            <person name="Tapia R."/>
            <person name="Land M."/>
            <person name="Hauser L."/>
            <person name="Kyrpides N."/>
            <person name="Mikhailova N."/>
            <person name="Sieprawska-Lupa M."/>
            <person name="Whitman W.B."/>
            <person name="Anderson I."/>
            <person name="Woyke T."/>
        </authorList>
    </citation>
    <scope>NUCLEOTIDE SEQUENCE [LARGE SCALE GENOMIC DNA]</scope>
    <source>
        <strain evidence="8">ATCC BAA-1072 / DSM 3721 / NBRC 107634 / OCM 161 / Z-7303</strain>
    </source>
</reference>
<evidence type="ECO:0000313" key="7">
    <source>
        <dbReference type="EMBL" id="ADI74458.1"/>
    </source>
</evidence>
<comment type="function">
    <text evidence="5">S-adenosyl-L-methionine-dependent transferase that acts as a component of the wyosine derivatives biosynthesis pathway. Catalyzes the transfer of the alpha-amino-alpha-carboxypropyl (acp) group from S-adenosyl-L-methionine to 4-demethylwyosine (imG-14), forming 7-aminocarboxypropyl-demethylwyosine (wybutosine-86) at position 37 of tRNA(Phe).</text>
</comment>
<feature type="domain" description="SAM-dependent methyltransferase TRM5/TYW2-type" evidence="6">
    <location>
        <begin position="91"/>
        <end position="340"/>
    </location>
</feature>
<keyword evidence="5" id="KW-0963">Cytoplasm</keyword>
<dbReference type="Gene3D" id="3.40.50.150">
    <property type="entry name" value="Vaccinia Virus protein VP39"/>
    <property type="match status" value="1"/>
</dbReference>
<dbReference type="InterPro" id="IPR040601">
    <property type="entry name" value="Trm5a/b_N"/>
</dbReference>
<keyword evidence="1" id="KW-0489">Methyltransferase</keyword>
<dbReference type="InterPro" id="IPR056744">
    <property type="entry name" value="TRM5/TYW2-like_N"/>
</dbReference>
<proteinExistence type="inferred from homology"/>
<dbReference type="Pfam" id="PF02475">
    <property type="entry name" value="TRM5-TYW2_MTfase"/>
    <property type="match status" value="1"/>
</dbReference>
<sequence>MNKAILIPKEKVETVRCYLSEKNLLDRTRKIKRSKKYPDKYLEIPVNDDVDGYKIIEQDEPEYYKPVTSSLKEKLSGYIPKAELQYLPTGWQVLGDVIIVRIPEELEHRKKTIAYTLLEMYPKCRSVVEDFGIEGQFRRPKRKLIIGNETETIHKENQCYFKLDVADIMYSKGNLDERQRMSKLGEDELVVDMFSGIGYFSIPMAVHSKRTKLISIEINPISFKYLQENINLNRVDDTVIPVCGDCSLYTPENTADRVLMGYVRTTHYYLKYGIKALKESGGMLHYHETVPENRLYERPVSRIKNVASEFGKTAQICGHHTIKKYSPGVYHVVVDAYVYKPK</sequence>
<keyword evidence="8" id="KW-1185">Reference proteome</keyword>
<evidence type="ECO:0000256" key="2">
    <source>
        <dbReference type="ARBA" id="ARBA00022679"/>
    </source>
</evidence>
<organism evidence="7 8">
    <name type="scientific">Methanohalobium evestigatum (strain ATCC BAA-1072 / DSM 3721 / NBRC 107634 / OCM 161 / Z-7303)</name>
    <dbReference type="NCBI Taxonomy" id="644295"/>
    <lineage>
        <taxon>Archaea</taxon>
        <taxon>Methanobacteriati</taxon>
        <taxon>Methanobacteriota</taxon>
        <taxon>Stenosarchaea group</taxon>
        <taxon>Methanomicrobia</taxon>
        <taxon>Methanosarcinales</taxon>
        <taxon>Methanosarcinaceae</taxon>
        <taxon>Methanohalobium</taxon>
    </lineage>
</organism>
<dbReference type="SUPFAM" id="SSF53335">
    <property type="entry name" value="S-adenosyl-L-methionine-dependent methyltransferases"/>
    <property type="match status" value="1"/>
</dbReference>
<dbReference type="GeneID" id="9347256"/>
<dbReference type="STRING" id="644295.Metev_1614"/>
<comment type="similarity">
    <text evidence="5">Belongs to the class I-like SAM-binding methyltransferase superfamily. TRM5/TYW2 family.</text>
</comment>
<name>D7EAU1_METEZ</name>
<dbReference type="FunFam" id="3.40.50.150:FF:000131">
    <property type="entry name" value="tRNA wybutosine-synthesizing protein 2/3/4"/>
    <property type="match status" value="1"/>
</dbReference>
<dbReference type="InterPro" id="IPR029063">
    <property type="entry name" value="SAM-dependent_MTases_sf"/>
</dbReference>
<dbReference type="RefSeq" id="WP_013195023.1">
    <property type="nucleotide sequence ID" value="NC_014253.1"/>
</dbReference>
<feature type="binding site" evidence="5">
    <location>
        <position position="217"/>
    </location>
    <ligand>
        <name>S-adenosyl-L-methionine</name>
        <dbReference type="ChEBI" id="CHEBI:59789"/>
    </ligand>
</feature>
<dbReference type="OrthoDB" id="8079at2157"/>
<keyword evidence="3 5" id="KW-0949">S-adenosyl-L-methionine</keyword>
<dbReference type="AlphaFoldDB" id="D7EAU1"/>
<dbReference type="GO" id="GO:0102522">
    <property type="term" value="F:tRNA 4-demethylwyosine alpha-amino-alpha-carboxypropyltransferase activity"/>
    <property type="evidence" value="ECO:0007669"/>
    <property type="project" value="UniProtKB-EC"/>
</dbReference>
<dbReference type="Proteomes" id="UP000000391">
    <property type="component" value="Chromosome"/>
</dbReference>
<dbReference type="Gene3D" id="3.30.70.2580">
    <property type="match status" value="1"/>
</dbReference>
<feature type="binding site" evidence="5">
    <location>
        <position position="178"/>
    </location>
    <ligand>
        <name>S-adenosyl-L-methionine</name>
        <dbReference type="ChEBI" id="CHEBI:59789"/>
    </ligand>
</feature>
<evidence type="ECO:0000256" key="3">
    <source>
        <dbReference type="ARBA" id="ARBA00022691"/>
    </source>
</evidence>
<evidence type="ECO:0000313" key="8">
    <source>
        <dbReference type="Proteomes" id="UP000000391"/>
    </source>
</evidence>
<keyword evidence="4 5" id="KW-0819">tRNA processing</keyword>
<dbReference type="PROSITE" id="PS51684">
    <property type="entry name" value="SAM_MT_TRM5_TYW2"/>
    <property type="match status" value="1"/>
</dbReference>
<dbReference type="PANTHER" id="PTHR23245:SF41">
    <property type="entry name" value="TRNA(PHE) (4-DEMETHYLWYOSINE(37)-C(7)) AMINOCARBOXYPROPYLTRANSFERASE"/>
    <property type="match status" value="1"/>
</dbReference>
<dbReference type="HOGENOM" id="CLU_022610_0_2_2"/>
<dbReference type="KEGG" id="mev:Metev_1614"/>
<dbReference type="CDD" id="cd02440">
    <property type="entry name" value="AdoMet_MTases"/>
    <property type="match status" value="1"/>
</dbReference>
<comment type="catalytic activity">
    <reaction evidence="5">
        <text>4-demethylwyosine(37) in tRNA(Phe) + S-adenosyl-L-methionine = 4-demethyl-7-[(3S)-3-amino-3-carboxypropyl]wyosine(37) in tRNA(Phe) + S-methyl-5'-thioadenosine + H(+)</text>
        <dbReference type="Rhea" id="RHEA:36355"/>
        <dbReference type="Rhea" id="RHEA-COMP:10164"/>
        <dbReference type="Rhea" id="RHEA-COMP:10378"/>
        <dbReference type="ChEBI" id="CHEBI:15378"/>
        <dbReference type="ChEBI" id="CHEBI:17509"/>
        <dbReference type="ChEBI" id="CHEBI:59789"/>
        <dbReference type="ChEBI" id="CHEBI:64315"/>
        <dbReference type="ChEBI" id="CHEBI:73550"/>
        <dbReference type="EC" id="2.5.1.114"/>
    </reaction>
</comment>
<dbReference type="InterPro" id="IPR030867">
    <property type="entry name" value="TYW2_archaea"/>
</dbReference>
<dbReference type="EC" id="2.5.1.114" evidence="5"/>
<dbReference type="GO" id="GO:0008175">
    <property type="term" value="F:tRNA methyltransferase activity"/>
    <property type="evidence" value="ECO:0007669"/>
    <property type="project" value="TreeGrafter"/>
</dbReference>
<keyword evidence="2 5" id="KW-0808">Transferase</keyword>
<accession>D7EAU1</accession>
<dbReference type="Pfam" id="PF18093">
    <property type="entry name" value="Trm5_N"/>
    <property type="match status" value="1"/>
</dbReference>
<dbReference type="HAMAP" id="MF_01922">
    <property type="entry name" value="TYW2_archaea"/>
    <property type="match status" value="1"/>
</dbReference>
<comment type="caution">
    <text evidence="5">Lacks conserved residue(s) required for the propagation of feature annotation.</text>
</comment>
<evidence type="ECO:0000256" key="5">
    <source>
        <dbReference type="HAMAP-Rule" id="MF_01922"/>
    </source>
</evidence>
<dbReference type="InterPro" id="IPR056743">
    <property type="entry name" value="TRM5-TYW2-like_MTfase"/>
</dbReference>
<dbReference type="InterPro" id="IPR030382">
    <property type="entry name" value="MeTrfase_TRM5/TYW2"/>
</dbReference>
<dbReference type="Gene3D" id="3.30.300.110">
    <property type="entry name" value="Met-10+ protein-like domains"/>
    <property type="match status" value="1"/>
</dbReference>
<dbReference type="PANTHER" id="PTHR23245">
    <property type="entry name" value="TRNA METHYLTRANSFERASE"/>
    <property type="match status" value="1"/>
</dbReference>
<protein>
    <recommendedName>
        <fullName evidence="5">tRNA(Phe) (4-demethylwyosine(37)-C(7)) aminocarboxypropyltransferase</fullName>
        <ecNumber evidence="5">2.5.1.114</ecNumber>
    </recommendedName>
    <alternativeName>
        <fullName evidence="5">tRNA wyosine derivatives biosynthesis protein Taw2</fullName>
    </alternativeName>
</protein>
<gene>
    <name evidence="5" type="primary">taw2</name>
    <name evidence="7" type="ordered locus">Metev_1614</name>
</gene>